<dbReference type="SUPFAM" id="SSF64288">
    <property type="entry name" value="Chorismate lyase-like"/>
    <property type="match status" value="1"/>
</dbReference>
<evidence type="ECO:0000256" key="3">
    <source>
        <dbReference type="ARBA" id="ARBA00023239"/>
    </source>
</evidence>
<keyword evidence="1" id="KW-0963">Cytoplasm</keyword>
<protein>
    <submittedName>
        <fullName evidence="5">Chorismate lyase</fullName>
        <ecNumber evidence="5">4.1.3.40</ecNumber>
    </submittedName>
</protein>
<dbReference type="PANTHER" id="PTHR38683:SF1">
    <property type="entry name" value="CHORISMATE PYRUVATE-LYASE"/>
    <property type="match status" value="1"/>
</dbReference>
<accession>A0ABY4DQS2</accession>
<sequence>MNVLIPWRQALPPLLETEGAAALMQAPSLTVALRALGHGFSVRLLHLGAVGGDVWLADGLGDAPEWFARDVLLCVNDTPVVWARSLCAHSAEHWRTLLDCGTRPLGERLFDGSLPLSRSAFEYAVPDAATDLSGFGGTAFAARRSFFKLHGEALGLVECFLPALKNYLVDAN</sequence>
<dbReference type="Gene3D" id="3.40.1410.10">
    <property type="entry name" value="Chorismate lyase-like"/>
    <property type="match status" value="1"/>
</dbReference>
<evidence type="ECO:0000256" key="2">
    <source>
        <dbReference type="ARBA" id="ARBA00022688"/>
    </source>
</evidence>
<evidence type="ECO:0000256" key="4">
    <source>
        <dbReference type="ARBA" id="ARBA00023317"/>
    </source>
</evidence>
<gene>
    <name evidence="5" type="ORF">LVJ83_10560</name>
</gene>
<dbReference type="PANTHER" id="PTHR38683">
    <property type="entry name" value="CHORISMATE PYRUVATE-LYASE"/>
    <property type="match status" value="1"/>
</dbReference>
<evidence type="ECO:0000313" key="5">
    <source>
        <dbReference type="EMBL" id="UOO81391.1"/>
    </source>
</evidence>
<dbReference type="InterPro" id="IPR028978">
    <property type="entry name" value="Chorismate_lyase_/UTRA_dom_sf"/>
</dbReference>
<dbReference type="GO" id="GO:0008813">
    <property type="term" value="F:chorismate lyase activity"/>
    <property type="evidence" value="ECO:0007669"/>
    <property type="project" value="UniProtKB-EC"/>
</dbReference>
<keyword evidence="3 5" id="KW-0456">Lyase</keyword>
<dbReference type="EC" id="4.1.3.40" evidence="5"/>
<dbReference type="EMBL" id="CP091508">
    <property type="protein sequence ID" value="UOO81391.1"/>
    <property type="molecule type" value="Genomic_DNA"/>
</dbReference>
<evidence type="ECO:0000256" key="1">
    <source>
        <dbReference type="ARBA" id="ARBA00022490"/>
    </source>
</evidence>
<name>A0ABY4DQS2_9NEIS</name>
<dbReference type="Pfam" id="PF04345">
    <property type="entry name" value="Chor_lyase"/>
    <property type="match status" value="1"/>
</dbReference>
<keyword evidence="2" id="KW-0831">Ubiquinone biosynthesis</keyword>
<proteinExistence type="predicted"/>
<dbReference type="RefSeq" id="WP_244784490.1">
    <property type="nucleotide sequence ID" value="NZ_CP091508.1"/>
</dbReference>
<keyword evidence="6" id="KW-1185">Reference proteome</keyword>
<keyword evidence="4" id="KW-0670">Pyruvate</keyword>
<dbReference type="Proteomes" id="UP000829817">
    <property type="component" value="Chromosome"/>
</dbReference>
<organism evidence="5 6">
    <name type="scientific">Uruburuella testudinis</name>
    <dbReference type="NCBI Taxonomy" id="1282863"/>
    <lineage>
        <taxon>Bacteria</taxon>
        <taxon>Pseudomonadati</taxon>
        <taxon>Pseudomonadota</taxon>
        <taxon>Betaproteobacteria</taxon>
        <taxon>Neisseriales</taxon>
        <taxon>Neisseriaceae</taxon>
        <taxon>Uruburuella</taxon>
    </lineage>
</organism>
<reference evidence="5 6" key="1">
    <citation type="journal article" date="2022" name="Res Sq">
        <title>Evolution of multicellular longitudinally dividing oral cavity symbionts (Neisseriaceae).</title>
        <authorList>
            <person name="Nyongesa S."/>
            <person name="Weber P."/>
            <person name="Bernet E."/>
            <person name="Pullido F."/>
            <person name="Nieckarz M."/>
            <person name="Delaby M."/>
            <person name="Nieves C."/>
            <person name="Viehboeck T."/>
            <person name="Krause N."/>
            <person name="Rivera-Millot A."/>
            <person name="Nakamura A."/>
            <person name="Vischer N."/>
            <person name="VanNieuwenhze M."/>
            <person name="Brun Y."/>
            <person name="Cava F."/>
            <person name="Bulgheresi S."/>
            <person name="Veyrier F."/>
        </authorList>
    </citation>
    <scope>NUCLEOTIDE SEQUENCE [LARGE SCALE GENOMIC DNA]</scope>
    <source>
        <strain evidence="5 6">CCUG 63373m</strain>
    </source>
</reference>
<evidence type="ECO:0000313" key="6">
    <source>
        <dbReference type="Proteomes" id="UP000829817"/>
    </source>
</evidence>
<dbReference type="InterPro" id="IPR007440">
    <property type="entry name" value="Chorismate--pyruvate_lyase"/>
</dbReference>